<evidence type="ECO:0000313" key="2">
    <source>
        <dbReference type="EMBL" id="QFQ95329.1"/>
    </source>
</evidence>
<protein>
    <submittedName>
        <fullName evidence="2">Glyoxalase</fullName>
    </submittedName>
</protein>
<evidence type="ECO:0000313" key="3">
    <source>
        <dbReference type="Proteomes" id="UP000327294"/>
    </source>
</evidence>
<name>A0A5P8JY56_9ACTN</name>
<keyword evidence="3" id="KW-1185">Reference proteome</keyword>
<dbReference type="RefSeq" id="WP_152166864.1">
    <property type="nucleotide sequence ID" value="NZ_CP045096.1"/>
</dbReference>
<organism evidence="2 3">
    <name type="scientific">Streptomyces phaeolivaceus</name>
    <dbReference type="NCBI Taxonomy" id="2653200"/>
    <lineage>
        <taxon>Bacteria</taxon>
        <taxon>Bacillati</taxon>
        <taxon>Actinomycetota</taxon>
        <taxon>Actinomycetes</taxon>
        <taxon>Kitasatosporales</taxon>
        <taxon>Streptomycetaceae</taxon>
        <taxon>Streptomyces</taxon>
    </lineage>
</organism>
<evidence type="ECO:0000259" key="1">
    <source>
        <dbReference type="PROSITE" id="PS51819"/>
    </source>
</evidence>
<gene>
    <name evidence="2" type="ORF">F9278_03015</name>
</gene>
<dbReference type="Pfam" id="PF00903">
    <property type="entry name" value="Glyoxalase"/>
    <property type="match status" value="1"/>
</dbReference>
<dbReference type="InterPro" id="IPR037523">
    <property type="entry name" value="VOC_core"/>
</dbReference>
<dbReference type="EMBL" id="CP045096">
    <property type="protein sequence ID" value="QFQ95329.1"/>
    <property type="molecule type" value="Genomic_DNA"/>
</dbReference>
<dbReference type="AlphaFoldDB" id="A0A5P8JY56"/>
<feature type="domain" description="VOC" evidence="1">
    <location>
        <begin position="4"/>
        <end position="113"/>
    </location>
</feature>
<proteinExistence type="predicted"/>
<dbReference type="PROSITE" id="PS51819">
    <property type="entry name" value="VOC"/>
    <property type="match status" value="1"/>
</dbReference>
<reference evidence="2 3" key="1">
    <citation type="submission" date="2019-10" db="EMBL/GenBank/DDBJ databases">
        <title>Streptomyces sp. strain GY16 isolated from leaves of Broussonetia papyrifera.</title>
        <authorList>
            <person name="Mo P."/>
        </authorList>
    </citation>
    <scope>NUCLEOTIDE SEQUENCE [LARGE SCALE GENOMIC DNA]</scope>
    <source>
        <strain evidence="2 3">GY16</strain>
    </source>
</reference>
<dbReference type="KEGG" id="sphv:F9278_03015"/>
<sequence length="117" mass="12085">MTAGLKTIVYPVKDLAGAKALFGALLGVEPYADTPYYVGYKDAGQDVGLDPNGHAKGMTGPVPYWHVADIRSTLASLLAAGAETLEDVHDVGGGRLIASVKDTDGNLVGLVEDTVAE</sequence>
<dbReference type="SUPFAM" id="SSF54593">
    <property type="entry name" value="Glyoxalase/Bleomycin resistance protein/Dihydroxybiphenyl dioxygenase"/>
    <property type="match status" value="1"/>
</dbReference>
<dbReference type="Gene3D" id="3.10.180.10">
    <property type="entry name" value="2,3-Dihydroxybiphenyl 1,2-Dioxygenase, domain 1"/>
    <property type="match status" value="1"/>
</dbReference>
<dbReference type="Proteomes" id="UP000327294">
    <property type="component" value="Chromosome"/>
</dbReference>
<dbReference type="InterPro" id="IPR004360">
    <property type="entry name" value="Glyas_Fos-R_dOase_dom"/>
</dbReference>
<accession>A0A5P8JY56</accession>
<dbReference type="InterPro" id="IPR029068">
    <property type="entry name" value="Glyas_Bleomycin-R_OHBP_Dase"/>
</dbReference>